<evidence type="ECO:0000256" key="3">
    <source>
        <dbReference type="ARBA" id="ARBA00022490"/>
    </source>
</evidence>
<accession>C8W233</accession>
<dbReference type="InterPro" id="IPR056764">
    <property type="entry name" value="LbH_EIF2B3/5"/>
</dbReference>
<dbReference type="Pfam" id="PF02878">
    <property type="entry name" value="PGM_PMM_I"/>
    <property type="match status" value="1"/>
</dbReference>
<keyword evidence="4" id="KW-0396">Initiation factor</keyword>
<dbReference type="EMBL" id="CP001720">
    <property type="protein sequence ID" value="ACV61697.1"/>
    <property type="molecule type" value="Genomic_DNA"/>
</dbReference>
<feature type="domain" description="Alpha-D-phosphohexomutase alpha/beta/alpha" evidence="8">
    <location>
        <begin position="384"/>
        <end position="515"/>
    </location>
</feature>
<comment type="similarity">
    <text evidence="2">Belongs to the phosphohexose mutase family.</text>
</comment>
<dbReference type="FunFam" id="3.90.550.10:FF:000013">
    <property type="entry name" value="mannose-1-phosphate guanyltransferase beta"/>
    <property type="match status" value="1"/>
</dbReference>
<dbReference type="Pfam" id="PF00483">
    <property type="entry name" value="NTP_transferase"/>
    <property type="match status" value="1"/>
</dbReference>
<dbReference type="SUPFAM" id="SSF51161">
    <property type="entry name" value="Trimeric LpxA-like enzymes"/>
    <property type="match status" value="1"/>
</dbReference>
<evidence type="ECO:0000259" key="9">
    <source>
        <dbReference type="Pfam" id="PF02879"/>
    </source>
</evidence>
<dbReference type="Proteomes" id="UP000002217">
    <property type="component" value="Chromosome"/>
</dbReference>
<evidence type="ECO:0000259" key="10">
    <source>
        <dbReference type="Pfam" id="PF25084"/>
    </source>
</evidence>
<dbReference type="InterPro" id="IPR011004">
    <property type="entry name" value="Trimer_LpxA-like_sf"/>
</dbReference>
<dbReference type="InterPro" id="IPR005835">
    <property type="entry name" value="NTP_transferase_dom"/>
</dbReference>
<evidence type="ECO:0000256" key="4">
    <source>
        <dbReference type="ARBA" id="ARBA00022540"/>
    </source>
</evidence>
<name>C8W233_DESAS</name>
<dbReference type="PANTHER" id="PTHR22572">
    <property type="entry name" value="SUGAR-1-PHOSPHATE GUANYL TRANSFERASE"/>
    <property type="match status" value="1"/>
</dbReference>
<feature type="domain" description="EIF2B subunit epsilon/gamma LbH" evidence="10">
    <location>
        <begin position="251"/>
        <end position="349"/>
    </location>
</feature>
<dbReference type="InterPro" id="IPR016055">
    <property type="entry name" value="A-D-PHexomutase_a/b/a-I/II/III"/>
</dbReference>
<feature type="domain" description="Alpha-D-phosphohexomutase alpha/beta/alpha" evidence="9">
    <location>
        <begin position="533"/>
        <end position="632"/>
    </location>
</feature>
<proteinExistence type="inferred from homology"/>
<keyword evidence="3" id="KW-0963">Cytoplasm</keyword>
<dbReference type="InterPro" id="IPR036900">
    <property type="entry name" value="A-D-PHexomutase_C_sf"/>
</dbReference>
<evidence type="ECO:0000256" key="6">
    <source>
        <dbReference type="ARBA" id="ARBA00022917"/>
    </source>
</evidence>
<dbReference type="InterPro" id="IPR005845">
    <property type="entry name" value="A-D-PHexomutase_a/b/a-II"/>
</dbReference>
<keyword evidence="5 11" id="KW-0808">Transferase</keyword>
<dbReference type="GO" id="GO:0016740">
    <property type="term" value="F:transferase activity"/>
    <property type="evidence" value="ECO:0007669"/>
    <property type="project" value="UniProtKB-KW"/>
</dbReference>
<dbReference type="Gene3D" id="3.30.310.50">
    <property type="entry name" value="Alpha-D-phosphohexomutase, C-terminal domain"/>
    <property type="match status" value="1"/>
</dbReference>
<dbReference type="eggNOG" id="COG1208">
    <property type="taxonomic scope" value="Bacteria"/>
</dbReference>
<comment type="subcellular location">
    <subcellularLocation>
        <location evidence="1">Cytoplasm</location>
        <location evidence="1">Cytosol</location>
    </subcellularLocation>
</comment>
<dbReference type="HOGENOM" id="CLU_017652_1_0_9"/>
<keyword evidence="6" id="KW-0648">Protein biosynthesis</keyword>
<evidence type="ECO:0000256" key="5">
    <source>
        <dbReference type="ARBA" id="ARBA00022679"/>
    </source>
</evidence>
<dbReference type="AlphaFoldDB" id="C8W233"/>
<dbReference type="Gene3D" id="3.90.550.10">
    <property type="entry name" value="Spore Coat Polysaccharide Biosynthesis Protein SpsA, Chain A"/>
    <property type="match status" value="1"/>
</dbReference>
<dbReference type="SUPFAM" id="SSF55957">
    <property type="entry name" value="Phosphoglucomutase, C-terminal domain"/>
    <property type="match status" value="1"/>
</dbReference>
<evidence type="ECO:0000313" key="12">
    <source>
        <dbReference type="Proteomes" id="UP000002217"/>
    </source>
</evidence>
<dbReference type="KEGG" id="dae:Dtox_0788"/>
<dbReference type="SUPFAM" id="SSF53448">
    <property type="entry name" value="Nucleotide-diphospho-sugar transferases"/>
    <property type="match status" value="1"/>
</dbReference>
<evidence type="ECO:0000256" key="2">
    <source>
        <dbReference type="ARBA" id="ARBA00010231"/>
    </source>
</evidence>
<dbReference type="CDD" id="cd04181">
    <property type="entry name" value="NTP_transferase"/>
    <property type="match status" value="1"/>
</dbReference>
<sequence length="830" mass="90852">MNMKAIIMAGGEGSRLRPLTCGRPKPMVPVLNKPVMCHIIDLLKQHGITDIGVTLQYMPEAIKDYFGSGSQFGVNISYFVEESPLGTAGSVKNAGNFLDETFLVISGDALTDLNLSKAIEFHRNQCSDATILLTRVDCPLEYGVVITEENGRIRRFLEKPSWGEVFSDTVNTGIYILEPGVLDYFNQGQVFDFSKDLFPRLLKDKKPLFGLVQQGYWCDIGNLRQYLQAHYDALSGKVKISIPGKEIAQGVWVGKGALISDSVEMEGPLLIGENCHIGKGVKLGSCSVIGEGCVLKEGTSVKRSVIWNHVFTGSGAAVRGAVLCSRVQVQANAQIYEGAVIGDDSVIREHGMIKPDVKLWPNKLVDMGSVVQSSLIWGTRLPKKIFGLEGITGQVNVDITPEYACRAGAAFGSCRGAGAMVVVSCDNYPSSGMIKDALVAGLQSAGVKVFDLGIGVTPMHRMAVRFMAANGGIHVKKSPWHEEKTSMLFTDSRGGNISRGEERKLENIFMREDFQRADISRLNKPQSVHGMPEAYIQSIARQAHIALLADAGLRIVMIYDNTNLERFIAPLFKELNIDLLDNCQEELAEEGSWYNCQSVLPQLSKSVVEQNADLGVILDPNADSLLLLDGSGRVIKDELLTALIALVILKEQGGSVVVPITAPRIIETLAGQYSGQVIRTKTAVQDFLEQILQLENQEPGSRVRGISQFFMHFDALSALVRIMSFCVENDISLAELVDEIPDFFLDKKEVAVPWEAKGTVIRKLVENPPEEHLELLDGVKVYHPEGWALVLPDPDKPICRVLSEGTSMEIAESLTDMYVNKISEIVGAAV</sequence>
<dbReference type="Pfam" id="PF25084">
    <property type="entry name" value="LbH_EIF2B"/>
    <property type="match status" value="1"/>
</dbReference>
<dbReference type="STRING" id="485916.Dtox_0788"/>
<dbReference type="GO" id="GO:0005975">
    <property type="term" value="P:carbohydrate metabolic process"/>
    <property type="evidence" value="ECO:0007669"/>
    <property type="project" value="InterPro"/>
</dbReference>
<reference evidence="11 12" key="1">
    <citation type="journal article" date="2009" name="Stand. Genomic Sci.">
        <title>Complete genome sequence of Desulfotomaculum acetoxidans type strain (5575).</title>
        <authorList>
            <person name="Spring S."/>
            <person name="Lapidus A."/>
            <person name="Schroder M."/>
            <person name="Gleim D."/>
            <person name="Sims D."/>
            <person name="Meincke L."/>
            <person name="Glavina Del Rio T."/>
            <person name="Tice H."/>
            <person name="Copeland A."/>
            <person name="Cheng J.F."/>
            <person name="Lucas S."/>
            <person name="Chen F."/>
            <person name="Nolan M."/>
            <person name="Bruce D."/>
            <person name="Goodwin L."/>
            <person name="Pitluck S."/>
            <person name="Ivanova N."/>
            <person name="Mavromatis K."/>
            <person name="Mikhailova N."/>
            <person name="Pati A."/>
            <person name="Chen A."/>
            <person name="Palaniappan K."/>
            <person name="Land M."/>
            <person name="Hauser L."/>
            <person name="Chang Y.J."/>
            <person name="Jeffries C.D."/>
            <person name="Chain P."/>
            <person name="Saunders E."/>
            <person name="Brettin T."/>
            <person name="Detter J.C."/>
            <person name="Goker M."/>
            <person name="Bristow J."/>
            <person name="Eisen J.A."/>
            <person name="Markowitz V."/>
            <person name="Hugenholtz P."/>
            <person name="Kyrpides N.C."/>
            <person name="Klenk H.P."/>
            <person name="Han C."/>
        </authorList>
    </citation>
    <scope>NUCLEOTIDE SEQUENCE [LARGE SCALE GENOMIC DNA]</scope>
    <source>
        <strain evidence="12">ATCC 49208 / DSM 771 / VKM B-1644</strain>
    </source>
</reference>
<dbReference type="Gene3D" id="3.40.120.10">
    <property type="entry name" value="Alpha-D-Glucose-1,6-Bisphosphate, subunit A, domain 3"/>
    <property type="match status" value="3"/>
</dbReference>
<dbReference type="CDD" id="cd05805">
    <property type="entry name" value="MPG1_transferase"/>
    <property type="match status" value="1"/>
</dbReference>
<dbReference type="GO" id="GO:0016868">
    <property type="term" value="F:intramolecular phosphotransferase activity"/>
    <property type="evidence" value="ECO:0007669"/>
    <property type="project" value="InterPro"/>
</dbReference>
<dbReference type="SUPFAM" id="SSF53738">
    <property type="entry name" value="Phosphoglucomutase, first 3 domains"/>
    <property type="match status" value="2"/>
</dbReference>
<dbReference type="InterPro" id="IPR005844">
    <property type="entry name" value="A-D-PHexomutase_a/b/a-I"/>
</dbReference>
<dbReference type="Pfam" id="PF02879">
    <property type="entry name" value="PGM_PMM_II"/>
    <property type="match status" value="1"/>
</dbReference>
<organism evidence="11 12">
    <name type="scientific">Desulfofarcimen acetoxidans (strain ATCC 49208 / DSM 771 / KCTC 5769 / VKM B-1644 / 5575)</name>
    <name type="common">Desulfotomaculum acetoxidans</name>
    <dbReference type="NCBI Taxonomy" id="485916"/>
    <lineage>
        <taxon>Bacteria</taxon>
        <taxon>Bacillati</taxon>
        <taxon>Bacillota</taxon>
        <taxon>Clostridia</taxon>
        <taxon>Eubacteriales</taxon>
        <taxon>Peptococcaceae</taxon>
        <taxon>Desulfofarcimen</taxon>
    </lineage>
</organism>
<dbReference type="Gene3D" id="2.160.10.10">
    <property type="entry name" value="Hexapeptide repeat proteins"/>
    <property type="match status" value="1"/>
</dbReference>
<evidence type="ECO:0000259" key="8">
    <source>
        <dbReference type="Pfam" id="PF02878"/>
    </source>
</evidence>
<evidence type="ECO:0000256" key="1">
    <source>
        <dbReference type="ARBA" id="ARBA00004514"/>
    </source>
</evidence>
<keyword evidence="12" id="KW-1185">Reference proteome</keyword>
<protein>
    <submittedName>
        <fullName evidence="11">Nucleotidyl transferase</fullName>
    </submittedName>
</protein>
<evidence type="ECO:0000259" key="7">
    <source>
        <dbReference type="Pfam" id="PF00483"/>
    </source>
</evidence>
<feature type="domain" description="Nucleotidyl transferase" evidence="7">
    <location>
        <begin position="4"/>
        <end position="234"/>
    </location>
</feature>
<gene>
    <name evidence="11" type="ordered locus">Dtox_0788</name>
</gene>
<dbReference type="InterPro" id="IPR029044">
    <property type="entry name" value="Nucleotide-diphossugar_trans"/>
</dbReference>
<dbReference type="InterPro" id="IPR050486">
    <property type="entry name" value="Mannose-1P_guanyltransferase"/>
</dbReference>
<evidence type="ECO:0000313" key="11">
    <source>
        <dbReference type="EMBL" id="ACV61697.1"/>
    </source>
</evidence>
<dbReference type="eggNOG" id="COG1109">
    <property type="taxonomic scope" value="Bacteria"/>
</dbReference>